<dbReference type="RefSeq" id="WP_183198226.1">
    <property type="nucleotide sequence ID" value="NZ_JACIEK010000001.1"/>
</dbReference>
<keyword evidence="1 4" id="KW-0413">Isomerase</keyword>
<dbReference type="SUPFAM" id="SSF55331">
    <property type="entry name" value="Tautomerase/MIF"/>
    <property type="match status" value="1"/>
</dbReference>
<dbReference type="Pfam" id="PF01361">
    <property type="entry name" value="Tautomerase"/>
    <property type="match status" value="1"/>
</dbReference>
<organism evidence="4 5">
    <name type="scientific">Aureimonas pseudogalii</name>
    <dbReference type="NCBI Taxonomy" id="1744844"/>
    <lineage>
        <taxon>Bacteria</taxon>
        <taxon>Pseudomonadati</taxon>
        <taxon>Pseudomonadota</taxon>
        <taxon>Alphaproteobacteria</taxon>
        <taxon>Hyphomicrobiales</taxon>
        <taxon>Aurantimonadaceae</taxon>
        <taxon>Aureimonas</taxon>
    </lineage>
</organism>
<gene>
    <name evidence="4" type="ORF">GGR04_000885</name>
</gene>
<dbReference type="PIRSF" id="PIRSF037799">
    <property type="entry name" value="Tautomer_YdcE_prd"/>
    <property type="match status" value="1"/>
</dbReference>
<dbReference type="Proteomes" id="UP000542776">
    <property type="component" value="Unassembled WGS sequence"/>
</dbReference>
<proteinExistence type="predicted"/>
<feature type="domain" description="4-oxalocrotonate tautomerase-like" evidence="3">
    <location>
        <begin position="2"/>
        <end position="51"/>
    </location>
</feature>
<dbReference type="GO" id="GO:0016862">
    <property type="term" value="F:intramolecular oxidoreductase activity, interconverting keto- and enol-groups"/>
    <property type="evidence" value="ECO:0007669"/>
    <property type="project" value="InterPro"/>
</dbReference>
<dbReference type="InterPro" id="IPR004370">
    <property type="entry name" value="4-OT-like_dom"/>
</dbReference>
<comment type="caution">
    <text evidence="4">The sequence shown here is derived from an EMBL/GenBank/DDBJ whole genome shotgun (WGS) entry which is preliminary data.</text>
</comment>
<dbReference type="Gene3D" id="3.30.429.10">
    <property type="entry name" value="Macrophage Migration Inhibitory Factor"/>
    <property type="match status" value="1"/>
</dbReference>
<dbReference type="AlphaFoldDB" id="A0A7W6EFS9"/>
<protein>
    <submittedName>
        <fullName evidence="4">4-oxalocrotonate tautomerase</fullName>
        <ecNumber evidence="4">5.3.2.6</ecNumber>
    </submittedName>
</protein>
<feature type="active site" description="Proton acceptor; via imino nitrogen" evidence="2">
    <location>
        <position position="2"/>
    </location>
</feature>
<evidence type="ECO:0000313" key="4">
    <source>
        <dbReference type="EMBL" id="MBB3997064.1"/>
    </source>
</evidence>
<evidence type="ECO:0000313" key="5">
    <source>
        <dbReference type="Proteomes" id="UP000542776"/>
    </source>
</evidence>
<dbReference type="InterPro" id="IPR014347">
    <property type="entry name" value="Tautomerase/MIF_sf"/>
</dbReference>
<accession>A0A7W6EFS9</accession>
<sequence>MPHVVVKLGAGRSEEMKQALARRMAEALTSTIGCGEDAVSVAIEDVPMAEWTKAVYIPEIEPNLDRLYVKPGYGRT</sequence>
<reference evidence="4 5" key="1">
    <citation type="submission" date="2020-08" db="EMBL/GenBank/DDBJ databases">
        <title>Genomic Encyclopedia of Type Strains, Phase IV (KMG-IV): sequencing the most valuable type-strain genomes for metagenomic binning, comparative biology and taxonomic classification.</title>
        <authorList>
            <person name="Goeker M."/>
        </authorList>
    </citation>
    <scope>NUCLEOTIDE SEQUENCE [LARGE SCALE GENOMIC DNA]</scope>
    <source>
        <strain evidence="4 5">DSM 102238</strain>
    </source>
</reference>
<dbReference type="EC" id="5.3.2.6" evidence="4"/>
<evidence type="ECO:0000256" key="1">
    <source>
        <dbReference type="ARBA" id="ARBA00023235"/>
    </source>
</evidence>
<dbReference type="InterPro" id="IPR017284">
    <property type="entry name" value="Tautomerase_PptA"/>
</dbReference>
<dbReference type="EMBL" id="JACIEK010000001">
    <property type="protein sequence ID" value="MBB3997064.1"/>
    <property type="molecule type" value="Genomic_DNA"/>
</dbReference>
<dbReference type="GO" id="GO:0005737">
    <property type="term" value="C:cytoplasm"/>
    <property type="evidence" value="ECO:0007669"/>
    <property type="project" value="InterPro"/>
</dbReference>
<evidence type="ECO:0000259" key="3">
    <source>
        <dbReference type="Pfam" id="PF01361"/>
    </source>
</evidence>
<name>A0A7W6EFS9_9HYPH</name>
<keyword evidence="5" id="KW-1185">Reference proteome</keyword>
<evidence type="ECO:0000256" key="2">
    <source>
        <dbReference type="PIRSR" id="PIRSR037799-1"/>
    </source>
</evidence>